<dbReference type="Pfam" id="PF10646">
    <property type="entry name" value="Germane"/>
    <property type="match status" value="1"/>
</dbReference>
<keyword evidence="4" id="KW-1185">Reference proteome</keyword>
<evidence type="ECO:0000313" key="4">
    <source>
        <dbReference type="Proteomes" id="UP000517712"/>
    </source>
</evidence>
<dbReference type="InterPro" id="IPR059026">
    <property type="entry name" value="LpqB_N"/>
</dbReference>
<reference evidence="3 4" key="1">
    <citation type="submission" date="2020-08" db="EMBL/GenBank/DDBJ databases">
        <title>Sequencing the genomes of 1000 actinobacteria strains.</title>
        <authorList>
            <person name="Klenk H.-P."/>
        </authorList>
    </citation>
    <scope>NUCLEOTIDE SEQUENCE [LARGE SCALE GENOMIC DNA]</scope>
    <source>
        <strain evidence="3 4">DSM 24823</strain>
    </source>
</reference>
<proteinExistence type="predicted"/>
<gene>
    <name evidence="3" type="ORF">HD600_002265</name>
</gene>
<dbReference type="SMART" id="SM00909">
    <property type="entry name" value="Germane"/>
    <property type="match status" value="1"/>
</dbReference>
<name>A0A7W9CDS8_9MICO</name>
<sequence>MNRRLRSASAVALAALLAVLTACTSLPTSGEANAGLALDGADTDPDISQIAARPLEGASPEQIVEGFLDAALTPDNGWAIAREFLSPELAAIWRPTAGVSIDAGAGEREFSADLDGEEDAAQTGDVRVVLDQVARVNDNGAYTELTGEASVAAFEVARNDEGEWRITAADNGIILDAESFTQVYRRYALQYFDPTWTHLVPDLRWYPRRQTIATILTQALLNGEPSEWLSPGVRSAFPGDVTLALDAVPISPDKVATVELTAAATALDTTQLARMRTQLEATLRPAGVAEVRLTVNGRDLDAERAAIETGRTESSPVLLTETEFGAFVGEEIEPYAGITPEIVKIAPAVRAVDVSEDDARAALQLDDGHVYTVAGGRVDQLDSRPGLITPSMDPYGFTWTVPQGSPQALTAWQPDVTAIELSGAFPEASSISELRVAPDGVRIAAVVTVGGQRWLVLAAIIRDQDQVPTEIGPVYPVAQVGGTALGMSWVGEDELVILVDADGSRIVRSQDVGGPGAVAAAPAGATAVSGGRTPAAVRILDGDGVLFAQRGTTWQMGVSGVLVLGTHAGQ</sequence>
<dbReference type="PROSITE" id="PS51257">
    <property type="entry name" value="PROKAR_LIPOPROTEIN"/>
    <property type="match status" value="1"/>
</dbReference>
<dbReference type="Proteomes" id="UP000517712">
    <property type="component" value="Unassembled WGS sequence"/>
</dbReference>
<feature type="domain" description="GerMN" evidence="2">
    <location>
        <begin position="213"/>
        <end position="304"/>
    </location>
</feature>
<dbReference type="InterPro" id="IPR019606">
    <property type="entry name" value="GerMN"/>
</dbReference>
<dbReference type="RefSeq" id="WP_184283757.1">
    <property type="nucleotide sequence ID" value="NZ_BAAAPG010000001.1"/>
</dbReference>
<evidence type="ECO:0000313" key="3">
    <source>
        <dbReference type="EMBL" id="MBB5743768.1"/>
    </source>
</evidence>
<feature type="signal peptide" evidence="1">
    <location>
        <begin position="1"/>
        <end position="34"/>
    </location>
</feature>
<organism evidence="3 4">
    <name type="scientific">Microbacterium ginsengiterrae</name>
    <dbReference type="NCBI Taxonomy" id="546115"/>
    <lineage>
        <taxon>Bacteria</taxon>
        <taxon>Bacillati</taxon>
        <taxon>Actinomycetota</taxon>
        <taxon>Actinomycetes</taxon>
        <taxon>Micrococcales</taxon>
        <taxon>Microbacteriaceae</taxon>
        <taxon>Microbacterium</taxon>
    </lineage>
</organism>
<feature type="chain" id="PRO_5030674114" description="GerMN domain-containing protein" evidence="1">
    <location>
        <begin position="35"/>
        <end position="570"/>
    </location>
</feature>
<keyword evidence="1" id="KW-0732">Signal</keyword>
<dbReference type="Pfam" id="PF10647">
    <property type="entry name" value="Gmad1"/>
    <property type="match status" value="1"/>
</dbReference>
<evidence type="ECO:0000259" key="2">
    <source>
        <dbReference type="SMART" id="SM00909"/>
    </source>
</evidence>
<dbReference type="Pfam" id="PF25976">
    <property type="entry name" value="LpqB_N"/>
    <property type="match status" value="1"/>
</dbReference>
<evidence type="ECO:0000256" key="1">
    <source>
        <dbReference type="SAM" id="SignalP"/>
    </source>
</evidence>
<dbReference type="InterPro" id="IPR018910">
    <property type="entry name" value="LpqB_C"/>
</dbReference>
<protein>
    <recommendedName>
        <fullName evidence="2">GerMN domain-containing protein</fullName>
    </recommendedName>
</protein>
<dbReference type="AlphaFoldDB" id="A0A7W9CDS8"/>
<accession>A0A7W9CDS8</accession>
<comment type="caution">
    <text evidence="3">The sequence shown here is derived from an EMBL/GenBank/DDBJ whole genome shotgun (WGS) entry which is preliminary data.</text>
</comment>
<dbReference type="EMBL" id="JACHMU010000001">
    <property type="protein sequence ID" value="MBB5743768.1"/>
    <property type="molecule type" value="Genomic_DNA"/>
</dbReference>